<name>A0A1H9FZ87_FLAFI</name>
<evidence type="ECO:0000313" key="7">
    <source>
        <dbReference type="Proteomes" id="UP000183658"/>
    </source>
</evidence>
<dbReference type="GO" id="GO:0015679">
    <property type="term" value="P:plasma membrane copper ion transport"/>
    <property type="evidence" value="ECO:0007669"/>
    <property type="project" value="TreeGrafter"/>
</dbReference>
<dbReference type="Gene3D" id="2.40.420.20">
    <property type="match status" value="1"/>
</dbReference>
<dbReference type="Gene3D" id="2.40.50.100">
    <property type="match status" value="1"/>
</dbReference>
<keyword evidence="2" id="KW-1133">Transmembrane helix</keyword>
<feature type="domain" description="CusB-like barrel-sandwich hybrid" evidence="4">
    <location>
        <begin position="123"/>
        <end position="221"/>
    </location>
</feature>
<dbReference type="InterPro" id="IPR058790">
    <property type="entry name" value="BSH_CusB"/>
</dbReference>
<dbReference type="RefSeq" id="WP_074721710.1">
    <property type="nucleotide sequence ID" value="NZ_CBCRVS010000001.1"/>
</dbReference>
<dbReference type="InterPro" id="IPR051909">
    <property type="entry name" value="MFP_Cation_Efflux"/>
</dbReference>
<dbReference type="GO" id="GO:0046914">
    <property type="term" value="F:transition metal ion binding"/>
    <property type="evidence" value="ECO:0007669"/>
    <property type="project" value="TreeGrafter"/>
</dbReference>
<dbReference type="GO" id="GO:0030288">
    <property type="term" value="C:outer membrane-bounded periplasmic space"/>
    <property type="evidence" value="ECO:0007669"/>
    <property type="project" value="TreeGrafter"/>
</dbReference>
<feature type="domain" description="Heavy metal binding" evidence="3">
    <location>
        <begin position="40"/>
        <end position="67"/>
    </location>
</feature>
<evidence type="ECO:0000313" key="6">
    <source>
        <dbReference type="EMBL" id="SEQ43164.1"/>
    </source>
</evidence>
<dbReference type="Pfam" id="PF19335">
    <property type="entry name" value="HMBD"/>
    <property type="match status" value="1"/>
</dbReference>
<keyword evidence="2" id="KW-0472">Membrane</keyword>
<organism evidence="6 7">
    <name type="scientific">Flavobacterium frigoris</name>
    <dbReference type="NCBI Taxonomy" id="229204"/>
    <lineage>
        <taxon>Bacteria</taxon>
        <taxon>Pseudomonadati</taxon>
        <taxon>Bacteroidota</taxon>
        <taxon>Flavobacteriia</taxon>
        <taxon>Flavobacteriales</taxon>
        <taxon>Flavobacteriaceae</taxon>
        <taxon>Flavobacterium</taxon>
    </lineage>
</organism>
<dbReference type="OrthoDB" id="9806939at2"/>
<dbReference type="InterPro" id="IPR045800">
    <property type="entry name" value="HMBD"/>
</dbReference>
<dbReference type="Pfam" id="PF25975">
    <property type="entry name" value="CzcB_C"/>
    <property type="match status" value="1"/>
</dbReference>
<dbReference type="GO" id="GO:0060003">
    <property type="term" value="P:copper ion export"/>
    <property type="evidence" value="ECO:0007669"/>
    <property type="project" value="TreeGrafter"/>
</dbReference>
<evidence type="ECO:0000256" key="2">
    <source>
        <dbReference type="SAM" id="Phobius"/>
    </source>
</evidence>
<dbReference type="Gene3D" id="2.40.30.170">
    <property type="match status" value="1"/>
</dbReference>
<feature type="transmembrane region" description="Helical" evidence="2">
    <location>
        <begin position="7"/>
        <end position="25"/>
    </location>
</feature>
<reference evidence="7" key="1">
    <citation type="submission" date="2016-10" db="EMBL/GenBank/DDBJ databases">
        <authorList>
            <person name="Varghese N."/>
            <person name="Submissions S."/>
        </authorList>
    </citation>
    <scope>NUCLEOTIDE SEQUENCE [LARGE SCALE GENOMIC DNA]</scope>
    <source>
        <strain evidence="7">DSM 15719</strain>
    </source>
</reference>
<dbReference type="AlphaFoldDB" id="A0A1H9FZ87"/>
<keyword evidence="2" id="KW-0812">Transmembrane</keyword>
<dbReference type="Pfam" id="PF25919">
    <property type="entry name" value="BSH_CusB"/>
    <property type="match status" value="1"/>
</dbReference>
<protein>
    <submittedName>
        <fullName evidence="6">Membrane fusion protein, Cu(I)/Ag(I) efflux system</fullName>
    </submittedName>
</protein>
<evidence type="ECO:0000256" key="1">
    <source>
        <dbReference type="ARBA" id="ARBA00022448"/>
    </source>
</evidence>
<accession>A0A1H9FZ87</accession>
<keyword evidence="1" id="KW-0813">Transport</keyword>
<keyword evidence="7" id="KW-1185">Reference proteome</keyword>
<dbReference type="EMBL" id="FOFZ01000002">
    <property type="protein sequence ID" value="SEQ43164.1"/>
    <property type="molecule type" value="Genomic_DNA"/>
</dbReference>
<proteinExistence type="predicted"/>
<dbReference type="InterPro" id="IPR058649">
    <property type="entry name" value="CzcB_C"/>
</dbReference>
<evidence type="ECO:0000259" key="3">
    <source>
        <dbReference type="Pfam" id="PF19335"/>
    </source>
</evidence>
<dbReference type="PANTHER" id="PTHR30097:SF15">
    <property type="entry name" value="CATION EFFLUX SYSTEM PROTEIN CUSB"/>
    <property type="match status" value="1"/>
</dbReference>
<dbReference type="Proteomes" id="UP000183658">
    <property type="component" value="Unassembled WGS sequence"/>
</dbReference>
<sequence length="415" mass="46314">MNKYIKYSLLAIAVLVVGFGVYYGVNKFNSQADHEHQAEVYTCSMHPEIIRDEPGKCPICGMTLIKKVTEAQPTESQSIDHLLRPTDSFVVGDFQTTTAKDTAISSEIKLPGIVAYDPNSSVNIAARISGRIEKMYVNYKYQKVNKGQRLFDLYSPELLTAQQNFIYLITNDAENTSIIKASKQKLLLYGMTLNQINSLAVAKRTNPVITIYSPTNGIVQGTESMTTAAEGSMQNSTATTTSLTLKEGDYIKQNEVVFKLVNTDKVWGVFNVMQGQGSLIKINQPIRFSSELDENDFINAKVNFIETQFSETDKTNRVRVYLNNSSLKFPIGLRLQGIVETNPIQGIWVRKQALVSIGSKKVVFIKMENGFKAKEIKTGIEINDFVQVIEGLSVKDAIADNAQYLMDSESFIKTE</sequence>
<feature type="domain" description="CzcB-like C-terminal circularly permuted SH3-like" evidence="5">
    <location>
        <begin position="348"/>
        <end position="401"/>
    </location>
</feature>
<gene>
    <name evidence="6" type="ORF">SAMN05444355_102338</name>
</gene>
<evidence type="ECO:0000259" key="5">
    <source>
        <dbReference type="Pfam" id="PF25975"/>
    </source>
</evidence>
<evidence type="ECO:0000259" key="4">
    <source>
        <dbReference type="Pfam" id="PF25919"/>
    </source>
</evidence>
<dbReference type="PANTHER" id="PTHR30097">
    <property type="entry name" value="CATION EFFLUX SYSTEM PROTEIN CUSB"/>
    <property type="match status" value="1"/>
</dbReference>